<sequence>MMLSTLRISRLHLYKYLFKHKYVNLSTGASDQNEKLLRGLEDDSNLKSHYDCIVIGAGHNGLIAATYLQRAGLNVCVLEKRHVIGGAAVTEEIIPGFKFSRASYVLSLLRPQIIEDLELMKYGLKLYFRDPHSYTPVIMSEGGKTKHMSLSLGRDVKQNVQQIAQFSNKDAVAYIDYEKQLQLFVDAIEPLLDVNPVHIPTWTQHGILKRKVNNWPSVKALLKTAKTLHQNIPEFYQMLTAPAVTVLNKWFESEPLKATLATDSVIGAMTSPQLVGSGYVLLHHVMGNLEGTKGEWAYVEGGMGALSEAIAQAARHAGVDIFVNKPVNKILVQNTNRVKGVVTCDGQAISAELILSNATPHITFLELLHKNELPEEFVRDMSHIDYTSPVTKINVAVKSIPNFLASPNKKGQRSQPHHQATIHLNCENMSLIHDAYLDAQKGIYSQKPVIEMTIPSSLDPTLAPPNHHVVQLFTQYTPYTLADGQEWTDELKNKYAKLVFENIEDYAPGFLESIIGVDILTPPDLEREFSLTGGNIFHGSMSLHQLYSHRPLPAYCDTRSPIYGLYLCGSGAHPGGGVMGSPGKLAAITALHDQKKK</sequence>
<proteinExistence type="inferred from homology"/>
<dbReference type="GO" id="GO:0005759">
    <property type="term" value="C:mitochondrial matrix"/>
    <property type="evidence" value="ECO:0007669"/>
    <property type="project" value="UniProtKB-SubCell"/>
</dbReference>
<comment type="function">
    <text evidence="3">Probable oxidoreductase that may play a role as regulator of mitochondrial function.</text>
</comment>
<feature type="domain" description="Amine oxidase" evidence="6">
    <location>
        <begin position="61"/>
        <end position="401"/>
    </location>
</feature>
<dbReference type="PANTHER" id="PTHR10668">
    <property type="entry name" value="PHYTOENE DEHYDROGENASE"/>
    <property type="match status" value="1"/>
</dbReference>
<organism evidence="7 8">
    <name type="scientific">Paralvinella palmiformis</name>
    <dbReference type="NCBI Taxonomy" id="53620"/>
    <lineage>
        <taxon>Eukaryota</taxon>
        <taxon>Metazoa</taxon>
        <taxon>Spiralia</taxon>
        <taxon>Lophotrochozoa</taxon>
        <taxon>Annelida</taxon>
        <taxon>Polychaeta</taxon>
        <taxon>Sedentaria</taxon>
        <taxon>Canalipalpata</taxon>
        <taxon>Terebellida</taxon>
        <taxon>Terebelliformia</taxon>
        <taxon>Alvinellidae</taxon>
        <taxon>Paralvinella</taxon>
    </lineage>
</organism>
<comment type="similarity">
    <text evidence="2">Belongs to the carotenoid/retinoid oxidoreductase family.</text>
</comment>
<dbReference type="InterPro" id="IPR002937">
    <property type="entry name" value="Amino_oxidase"/>
</dbReference>
<dbReference type="GO" id="GO:0016491">
    <property type="term" value="F:oxidoreductase activity"/>
    <property type="evidence" value="ECO:0007669"/>
    <property type="project" value="InterPro"/>
</dbReference>
<dbReference type="AlphaFoldDB" id="A0AAD9J748"/>
<reference evidence="7" key="1">
    <citation type="journal article" date="2023" name="Mol. Biol. Evol.">
        <title>Third-Generation Sequencing Reveals the Adaptive Role of the Epigenome in Three Deep-Sea Polychaetes.</title>
        <authorList>
            <person name="Perez M."/>
            <person name="Aroh O."/>
            <person name="Sun Y."/>
            <person name="Lan Y."/>
            <person name="Juniper S.K."/>
            <person name="Young C.R."/>
            <person name="Angers B."/>
            <person name="Qian P.Y."/>
        </authorList>
    </citation>
    <scope>NUCLEOTIDE SEQUENCE</scope>
    <source>
        <strain evidence="7">P08H-3</strain>
    </source>
</reference>
<dbReference type="SUPFAM" id="SSF51905">
    <property type="entry name" value="FAD/NAD(P)-binding domain"/>
    <property type="match status" value="1"/>
</dbReference>
<dbReference type="Proteomes" id="UP001208570">
    <property type="component" value="Unassembled WGS sequence"/>
</dbReference>
<dbReference type="InterPro" id="IPR036188">
    <property type="entry name" value="FAD/NAD-bd_sf"/>
</dbReference>
<dbReference type="Pfam" id="PF01593">
    <property type="entry name" value="Amino_oxidase"/>
    <property type="match status" value="1"/>
</dbReference>
<evidence type="ECO:0000259" key="6">
    <source>
        <dbReference type="Pfam" id="PF01593"/>
    </source>
</evidence>
<dbReference type="PANTHER" id="PTHR10668:SF103">
    <property type="entry name" value="PYRIDINE NUCLEOTIDE-DISULFIDE OXIDOREDUCTASE DOMAIN-CONTAINING PROTEIN 2"/>
    <property type="match status" value="1"/>
</dbReference>
<evidence type="ECO:0000256" key="4">
    <source>
        <dbReference type="ARBA" id="ARBA00038825"/>
    </source>
</evidence>
<protein>
    <recommendedName>
        <fullName evidence="5">Pyridine nucleotide-disulfide oxidoreductase domain-containing protein 2</fullName>
    </recommendedName>
</protein>
<name>A0AAD9J748_9ANNE</name>
<gene>
    <name evidence="7" type="ORF">LSH36_538g00011</name>
</gene>
<accession>A0AAD9J748</accession>
<evidence type="ECO:0000313" key="7">
    <source>
        <dbReference type="EMBL" id="KAK2147736.1"/>
    </source>
</evidence>
<comment type="subunit">
    <text evidence="4">Interacts with COX5B; this interaction may contribute to localize PYROXD2 to the inner face of the inner mitochondrial membrane.</text>
</comment>
<evidence type="ECO:0000256" key="3">
    <source>
        <dbReference type="ARBA" id="ARBA00037217"/>
    </source>
</evidence>
<comment type="subcellular location">
    <subcellularLocation>
        <location evidence="1">Mitochondrion matrix</location>
    </subcellularLocation>
</comment>
<evidence type="ECO:0000313" key="8">
    <source>
        <dbReference type="Proteomes" id="UP001208570"/>
    </source>
</evidence>
<keyword evidence="8" id="KW-1185">Reference proteome</keyword>
<dbReference type="Gene3D" id="3.50.50.60">
    <property type="entry name" value="FAD/NAD(P)-binding domain"/>
    <property type="match status" value="2"/>
</dbReference>
<evidence type="ECO:0000256" key="1">
    <source>
        <dbReference type="ARBA" id="ARBA00004305"/>
    </source>
</evidence>
<evidence type="ECO:0000256" key="2">
    <source>
        <dbReference type="ARBA" id="ARBA00006046"/>
    </source>
</evidence>
<evidence type="ECO:0000256" key="5">
    <source>
        <dbReference type="ARBA" id="ARBA00040298"/>
    </source>
</evidence>
<comment type="caution">
    <text evidence="7">The sequence shown here is derived from an EMBL/GenBank/DDBJ whole genome shotgun (WGS) entry which is preliminary data.</text>
</comment>
<dbReference type="EMBL" id="JAODUP010000538">
    <property type="protein sequence ID" value="KAK2147736.1"/>
    <property type="molecule type" value="Genomic_DNA"/>
</dbReference>